<dbReference type="GO" id="GO:0005615">
    <property type="term" value="C:extracellular space"/>
    <property type="evidence" value="ECO:0007669"/>
    <property type="project" value="InterPro"/>
</dbReference>
<reference evidence="3" key="1">
    <citation type="submission" date="2021-04" db="EMBL/GenBank/DDBJ databases">
        <authorList>
            <consortium name="Molecular Ecology Group"/>
        </authorList>
    </citation>
    <scope>NUCLEOTIDE SEQUENCE</scope>
</reference>
<accession>A0A8S3ZWZ1</accession>
<evidence type="ECO:0000259" key="2">
    <source>
        <dbReference type="Pfam" id="PF00079"/>
    </source>
</evidence>
<dbReference type="PANTHER" id="PTHR11461">
    <property type="entry name" value="SERINE PROTEASE INHIBITOR, SERPIN"/>
    <property type="match status" value="1"/>
</dbReference>
<dbReference type="InterPro" id="IPR000215">
    <property type="entry name" value="Serpin_fam"/>
</dbReference>
<evidence type="ECO:0000256" key="1">
    <source>
        <dbReference type="ARBA" id="ARBA00009500"/>
    </source>
</evidence>
<feature type="domain" description="Serpin" evidence="2">
    <location>
        <begin position="8"/>
        <end position="76"/>
    </location>
</feature>
<evidence type="ECO:0000313" key="3">
    <source>
        <dbReference type="EMBL" id="CAG5133374.1"/>
    </source>
</evidence>
<comment type="similarity">
    <text evidence="1">Belongs to the serpin family.</text>
</comment>
<dbReference type="PROSITE" id="PS00284">
    <property type="entry name" value="SERPIN"/>
    <property type="match status" value="1"/>
</dbReference>
<organism evidence="3 4">
    <name type="scientific">Candidula unifasciata</name>
    <dbReference type="NCBI Taxonomy" id="100452"/>
    <lineage>
        <taxon>Eukaryota</taxon>
        <taxon>Metazoa</taxon>
        <taxon>Spiralia</taxon>
        <taxon>Lophotrochozoa</taxon>
        <taxon>Mollusca</taxon>
        <taxon>Gastropoda</taxon>
        <taxon>Heterobranchia</taxon>
        <taxon>Euthyneura</taxon>
        <taxon>Panpulmonata</taxon>
        <taxon>Eupulmonata</taxon>
        <taxon>Stylommatophora</taxon>
        <taxon>Helicina</taxon>
        <taxon>Helicoidea</taxon>
        <taxon>Geomitridae</taxon>
        <taxon>Candidula</taxon>
    </lineage>
</organism>
<keyword evidence="4" id="KW-1185">Reference proteome</keyword>
<sequence length="78" mass="8581">MSVHVPAGNLYISEVIHKAVIEAIVGVMESGTVASAVTTIEVEMDTTPEEMFKADHPFVFFLRDNHSQQILFQGKFSG</sequence>
<dbReference type="InterPro" id="IPR036186">
    <property type="entry name" value="Serpin_sf"/>
</dbReference>
<dbReference type="Gene3D" id="6.20.40.10">
    <property type="match status" value="1"/>
</dbReference>
<proteinExistence type="inferred from homology"/>
<dbReference type="Gene3D" id="2.10.310.10">
    <property type="entry name" value="Serpins superfamily"/>
    <property type="match status" value="1"/>
</dbReference>
<dbReference type="Pfam" id="PF00079">
    <property type="entry name" value="Serpin"/>
    <property type="match status" value="1"/>
</dbReference>
<dbReference type="InterPro" id="IPR023796">
    <property type="entry name" value="Serpin_dom"/>
</dbReference>
<dbReference type="InterPro" id="IPR023795">
    <property type="entry name" value="Serpin_CS"/>
</dbReference>
<name>A0A8S3ZWZ1_9EUPU</name>
<dbReference type="Proteomes" id="UP000678393">
    <property type="component" value="Unassembled WGS sequence"/>
</dbReference>
<dbReference type="SUPFAM" id="SSF56574">
    <property type="entry name" value="Serpins"/>
    <property type="match status" value="1"/>
</dbReference>
<dbReference type="EMBL" id="CAJHNH020006157">
    <property type="protein sequence ID" value="CAG5133374.1"/>
    <property type="molecule type" value="Genomic_DNA"/>
</dbReference>
<evidence type="ECO:0000313" key="4">
    <source>
        <dbReference type="Proteomes" id="UP000678393"/>
    </source>
</evidence>
<dbReference type="GO" id="GO:0004867">
    <property type="term" value="F:serine-type endopeptidase inhibitor activity"/>
    <property type="evidence" value="ECO:0007669"/>
    <property type="project" value="InterPro"/>
</dbReference>
<comment type="caution">
    <text evidence="3">The sequence shown here is derived from an EMBL/GenBank/DDBJ whole genome shotgun (WGS) entry which is preliminary data.</text>
</comment>
<dbReference type="PANTHER" id="PTHR11461:SF211">
    <property type="entry name" value="GH10112P-RELATED"/>
    <property type="match status" value="1"/>
</dbReference>
<protein>
    <recommendedName>
        <fullName evidence="2">Serpin domain-containing protein</fullName>
    </recommendedName>
</protein>
<dbReference type="OrthoDB" id="9518664at2759"/>
<dbReference type="AlphaFoldDB" id="A0A8S3ZWZ1"/>
<gene>
    <name evidence="3" type="ORF">CUNI_LOCUS18932</name>
</gene>